<name>E4ZMV2_LEPMJ</name>
<accession>E4ZMV2</accession>
<organism evidence="3">
    <name type="scientific">Leptosphaeria maculans (strain JN3 / isolate v23.1.3 / race Av1-4-5-6-7-8)</name>
    <name type="common">Blackleg fungus</name>
    <name type="synonym">Phoma lingam</name>
    <dbReference type="NCBI Taxonomy" id="985895"/>
    <lineage>
        <taxon>Eukaryota</taxon>
        <taxon>Fungi</taxon>
        <taxon>Dikarya</taxon>
        <taxon>Ascomycota</taxon>
        <taxon>Pezizomycotina</taxon>
        <taxon>Dothideomycetes</taxon>
        <taxon>Pleosporomycetidae</taxon>
        <taxon>Pleosporales</taxon>
        <taxon>Pleosporineae</taxon>
        <taxon>Leptosphaeriaceae</taxon>
        <taxon>Plenodomus</taxon>
        <taxon>Plenodomus lingam/Leptosphaeria maculans species complex</taxon>
    </lineage>
</organism>
<protein>
    <submittedName>
        <fullName evidence="2">Predicted protein</fullName>
    </submittedName>
</protein>
<evidence type="ECO:0000313" key="2">
    <source>
        <dbReference type="EMBL" id="CBX92555.1"/>
    </source>
</evidence>
<reference evidence="3" key="1">
    <citation type="journal article" date="2011" name="Nat. Commun.">
        <title>Effector diversification within compartments of the Leptosphaeria maculans genome affected by Repeat-Induced Point mutations.</title>
        <authorList>
            <person name="Rouxel T."/>
            <person name="Grandaubert J."/>
            <person name="Hane J.K."/>
            <person name="Hoede C."/>
            <person name="van de Wouw A.P."/>
            <person name="Couloux A."/>
            <person name="Dominguez V."/>
            <person name="Anthouard V."/>
            <person name="Bally P."/>
            <person name="Bourras S."/>
            <person name="Cozijnsen A.J."/>
            <person name="Ciuffetti L.M."/>
            <person name="Degrave A."/>
            <person name="Dilmaghani A."/>
            <person name="Duret L."/>
            <person name="Fudal I."/>
            <person name="Goodwin S.B."/>
            <person name="Gout L."/>
            <person name="Glaser N."/>
            <person name="Linglin J."/>
            <person name="Kema G.H.J."/>
            <person name="Lapalu N."/>
            <person name="Lawrence C.B."/>
            <person name="May K."/>
            <person name="Meyer M."/>
            <person name="Ollivier B."/>
            <person name="Poulain J."/>
            <person name="Schoch C.L."/>
            <person name="Simon A."/>
            <person name="Spatafora J.W."/>
            <person name="Stachowiak A."/>
            <person name="Turgeon B.G."/>
            <person name="Tyler B.M."/>
            <person name="Vincent D."/>
            <person name="Weissenbach J."/>
            <person name="Amselem J."/>
            <person name="Quesneville H."/>
            <person name="Oliver R.P."/>
            <person name="Wincker P."/>
            <person name="Balesdent M.-H."/>
            <person name="Howlett B.J."/>
        </authorList>
    </citation>
    <scope>NUCLEOTIDE SEQUENCE [LARGE SCALE GENOMIC DNA]</scope>
    <source>
        <strain evidence="3">JN3 / isolate v23.1.3 / race Av1-4-5-6-7-8</strain>
    </source>
</reference>
<proteinExistence type="predicted"/>
<feature type="signal peptide" evidence="1">
    <location>
        <begin position="1"/>
        <end position="20"/>
    </location>
</feature>
<dbReference type="AlphaFoldDB" id="E4ZMV2"/>
<dbReference type="VEuPathDB" id="FungiDB:LEMA_P052610.1"/>
<keyword evidence="3" id="KW-1185">Reference proteome</keyword>
<sequence length="72" mass="7964">MFSVLLSARSFLLFFVFTSSFCVIVGVVVGGEDAGAYAVGCCWVWEVCGWDGVCCFLTPRSYLSYFLAYISF</sequence>
<keyword evidence="1" id="KW-0732">Signal</keyword>
<evidence type="ECO:0000313" key="3">
    <source>
        <dbReference type="Proteomes" id="UP000002668"/>
    </source>
</evidence>
<dbReference type="InParanoid" id="E4ZMV2"/>
<dbReference type="HOGENOM" id="CLU_2722663_0_0_1"/>
<dbReference type="EMBL" id="FP929094">
    <property type="protein sequence ID" value="CBX92555.1"/>
    <property type="molecule type" value="Genomic_DNA"/>
</dbReference>
<dbReference type="Proteomes" id="UP000002668">
    <property type="component" value="Genome"/>
</dbReference>
<evidence type="ECO:0000256" key="1">
    <source>
        <dbReference type="SAM" id="SignalP"/>
    </source>
</evidence>
<gene>
    <name evidence="2" type="ORF">LEMA_P052610.1</name>
</gene>
<feature type="chain" id="PRO_5003193047" evidence="1">
    <location>
        <begin position="21"/>
        <end position="72"/>
    </location>
</feature>